<dbReference type="PROSITE" id="PS51372">
    <property type="entry name" value="PRD_2"/>
    <property type="match status" value="1"/>
</dbReference>
<comment type="function">
    <text evidence="9">The phosphoenolpyruvate-dependent sugar phosphotransferase system (sugar PTS), a major carbohydrate active transport system, catalyzes the phosphorylation of incoming sugar substrates concomitantly with their translocation across the cell membrane. The enzyme II UlaABC PTS system is involved in ascorbate transport.</text>
</comment>
<dbReference type="PROSITE" id="PS51094">
    <property type="entry name" value="PTS_EIIA_TYPE_2"/>
    <property type="match status" value="1"/>
</dbReference>
<feature type="domain" description="PTS EIIA type-2" evidence="12">
    <location>
        <begin position="538"/>
        <end position="679"/>
    </location>
</feature>
<dbReference type="SUPFAM" id="SSF46785">
    <property type="entry name" value="Winged helix' DNA-binding domain"/>
    <property type="match status" value="1"/>
</dbReference>
<evidence type="ECO:0000256" key="5">
    <source>
        <dbReference type="ARBA" id="ARBA00022679"/>
    </source>
</evidence>
<protein>
    <recommendedName>
        <fullName evidence="10">Ascorbate-specific PTS system EIIA component</fullName>
    </recommendedName>
    <alternativeName>
        <fullName evidence="11">Ascorbate-specific phosphotransferase enzyme IIA component</fullName>
    </alternativeName>
</protein>
<evidence type="ECO:0000256" key="11">
    <source>
        <dbReference type="ARBA" id="ARBA00042072"/>
    </source>
</evidence>
<dbReference type="InterPro" id="IPR036634">
    <property type="entry name" value="PRD_sf"/>
</dbReference>
<dbReference type="InterPro" id="IPR011608">
    <property type="entry name" value="PRD"/>
</dbReference>
<dbReference type="SUPFAM" id="SSF63520">
    <property type="entry name" value="PTS-regulatory domain, PRD"/>
    <property type="match status" value="1"/>
</dbReference>
<dbReference type="InterPro" id="IPR013011">
    <property type="entry name" value="PTS_EIIB_2"/>
</dbReference>
<gene>
    <name evidence="15" type="ORF">EF384_02860</name>
</gene>
<evidence type="ECO:0000256" key="9">
    <source>
        <dbReference type="ARBA" id="ARBA00037387"/>
    </source>
</evidence>
<dbReference type="GO" id="GO:0006355">
    <property type="term" value="P:regulation of DNA-templated transcription"/>
    <property type="evidence" value="ECO:0007669"/>
    <property type="project" value="InterPro"/>
</dbReference>
<dbReference type="Gene3D" id="1.10.10.10">
    <property type="entry name" value="Winged helix-like DNA-binding domain superfamily/Winged helix DNA-binding domain"/>
    <property type="match status" value="1"/>
</dbReference>
<dbReference type="Proteomes" id="UP000273977">
    <property type="component" value="Unassembled WGS sequence"/>
</dbReference>
<keyword evidence="4" id="KW-0597">Phosphoprotein</keyword>
<organism evidence="15 16">
    <name type="scientific">Aerococcus agrisoli</name>
    <dbReference type="NCBI Taxonomy" id="2487350"/>
    <lineage>
        <taxon>Bacteria</taxon>
        <taxon>Bacillati</taxon>
        <taxon>Bacillota</taxon>
        <taxon>Bacilli</taxon>
        <taxon>Lactobacillales</taxon>
        <taxon>Aerococcaceae</taxon>
        <taxon>Aerococcus</taxon>
    </lineage>
</organism>
<evidence type="ECO:0000256" key="10">
    <source>
        <dbReference type="ARBA" id="ARBA00041175"/>
    </source>
</evidence>
<dbReference type="GO" id="GO:0016301">
    <property type="term" value="F:kinase activity"/>
    <property type="evidence" value="ECO:0007669"/>
    <property type="project" value="UniProtKB-KW"/>
</dbReference>
<dbReference type="RefSeq" id="WP_123779486.1">
    <property type="nucleotide sequence ID" value="NZ_RKMG01000006.1"/>
</dbReference>
<evidence type="ECO:0000256" key="7">
    <source>
        <dbReference type="ARBA" id="ARBA00022777"/>
    </source>
</evidence>
<dbReference type="SUPFAM" id="SSF55804">
    <property type="entry name" value="Phoshotransferase/anion transport protein"/>
    <property type="match status" value="1"/>
</dbReference>
<dbReference type="InterPro" id="IPR036390">
    <property type="entry name" value="WH_DNA-bd_sf"/>
</dbReference>
<feature type="domain" description="PTS EIIB type-2" evidence="13">
    <location>
        <begin position="399"/>
        <end position="486"/>
    </location>
</feature>
<evidence type="ECO:0000256" key="6">
    <source>
        <dbReference type="ARBA" id="ARBA00022683"/>
    </source>
</evidence>
<evidence type="ECO:0000256" key="3">
    <source>
        <dbReference type="ARBA" id="ARBA00022490"/>
    </source>
</evidence>
<evidence type="ECO:0000313" key="16">
    <source>
        <dbReference type="Proteomes" id="UP000273977"/>
    </source>
</evidence>
<dbReference type="InterPro" id="IPR051351">
    <property type="entry name" value="Ascorbate-PTS_EIIA_comp"/>
</dbReference>
<dbReference type="InterPro" id="IPR016152">
    <property type="entry name" value="PTrfase/Anion_transptr"/>
</dbReference>
<dbReference type="GO" id="GO:0005737">
    <property type="term" value="C:cytoplasm"/>
    <property type="evidence" value="ECO:0007669"/>
    <property type="project" value="UniProtKB-SubCell"/>
</dbReference>
<dbReference type="Gene3D" id="3.40.50.2300">
    <property type="match status" value="1"/>
</dbReference>
<proteinExistence type="predicted"/>
<reference evidence="15 16" key="1">
    <citation type="submission" date="2018-11" db="EMBL/GenBank/DDBJ databases">
        <title>Aerococcus sp. SJQ22, whole genome shotgun sequence.</title>
        <authorList>
            <person name="Sun L."/>
            <person name="Gao X."/>
            <person name="Chen W."/>
            <person name="Huang K."/>
        </authorList>
    </citation>
    <scope>NUCLEOTIDE SEQUENCE [LARGE SCALE GENOMIC DNA]</scope>
    <source>
        <strain evidence="15 16">SJQ22</strain>
    </source>
</reference>
<evidence type="ECO:0000259" key="14">
    <source>
        <dbReference type="PROSITE" id="PS51372"/>
    </source>
</evidence>
<name>A0A3N4GE30_9LACT</name>
<keyword evidence="7" id="KW-0418">Kinase</keyword>
<dbReference type="GO" id="GO:0009401">
    <property type="term" value="P:phosphoenolpyruvate-dependent sugar phosphotransferase system"/>
    <property type="evidence" value="ECO:0007669"/>
    <property type="project" value="UniProtKB-KW"/>
</dbReference>
<evidence type="ECO:0000313" key="15">
    <source>
        <dbReference type="EMBL" id="RPA60972.1"/>
    </source>
</evidence>
<comment type="subcellular location">
    <subcellularLocation>
        <location evidence="1">Cytoplasm</location>
    </subcellularLocation>
</comment>
<sequence>MNERIRNILTHLIMSPNIKMAQLSKEMGLTRRQINYAINQFNDELLEKEFPQIERNHNGDFIVSLEIVKLLSPNQFTLSAKGEDTVYTEFERRSLIIIFLITNTTYISLDHLTDLLNVSKSTVMEDMKRVEAYVRNYGLLISYNRNEGYQVSGSEHRVLQLLSDLIKNESLFYQHNIKNIMAPNVLEEETLHLIHNMEQMLHVNYSDKSIEYLQSAVRFLIQRGLDLSNKKSNFFKGQVRDSPEFKFLRVLLDDYPWKLNTSYLEWLALLFLSSNINERKTTQVYDSDNTLISLITKMVDSFESQTLIKINERDAFERRILNHLRPACFRIKFNLNLGVYSESAIYEANYIVLNDLMKELIVPIENWLGKAFPNDELELLSYYFGFQLTNPSELNHTKPRAVVVCTNGVIVSKLMRENLDKLFPELHFLASFSVRNFYKFEDDYDVVFTTTPLQSNILQYIINPIMTLKEQVNLKYRVLKDLGINEIDSSVEDLLEIIREHALVNDTKDLRKDLEYFLLKIKQGFPLDDLNSLPSLTHYLKPHFITLTNEDLSWEEAISLSCKPLMEEQIIDEKFINDCIQQVRDKNYSSFLGMRTCIPHTTVENGVLKDGISILISKKPIEFPNGRRINFIFPLSFYDLTMHLKTVNQIADISNNVPLLDSLLEESDEKEIYQILRKIT</sequence>
<evidence type="ECO:0000256" key="4">
    <source>
        <dbReference type="ARBA" id="ARBA00022553"/>
    </source>
</evidence>
<dbReference type="OrthoDB" id="369398at2"/>
<dbReference type="InterPro" id="IPR036095">
    <property type="entry name" value="PTS_EIIB-like_sf"/>
</dbReference>
<dbReference type="Pfam" id="PF00874">
    <property type="entry name" value="PRD"/>
    <property type="match status" value="1"/>
</dbReference>
<dbReference type="Gene3D" id="1.10.1790.10">
    <property type="entry name" value="PRD domain"/>
    <property type="match status" value="1"/>
</dbReference>
<accession>A0A3N4GE30</accession>
<keyword evidence="2" id="KW-0813">Transport</keyword>
<dbReference type="CDD" id="cd05568">
    <property type="entry name" value="PTS_IIB_bgl_like"/>
    <property type="match status" value="1"/>
</dbReference>
<dbReference type="PROSITE" id="PS51099">
    <property type="entry name" value="PTS_EIIB_TYPE_2"/>
    <property type="match status" value="1"/>
</dbReference>
<dbReference type="SUPFAM" id="SSF52794">
    <property type="entry name" value="PTS system IIB component-like"/>
    <property type="match status" value="1"/>
</dbReference>
<dbReference type="InterPro" id="IPR002178">
    <property type="entry name" value="PTS_EIIA_type-2_dom"/>
</dbReference>
<evidence type="ECO:0000259" key="12">
    <source>
        <dbReference type="PROSITE" id="PS51094"/>
    </source>
</evidence>
<dbReference type="PANTHER" id="PTHR36203:SF1">
    <property type="entry name" value="ASCORBATE-SPECIFIC PTS SYSTEM EIIA COMPONENT"/>
    <property type="match status" value="1"/>
</dbReference>
<dbReference type="AlphaFoldDB" id="A0A3N4GE30"/>
<dbReference type="PANTHER" id="PTHR36203">
    <property type="entry name" value="ASCORBATE-SPECIFIC PTS SYSTEM EIIA COMPONENT"/>
    <property type="match status" value="1"/>
</dbReference>
<dbReference type="Pfam" id="PF00359">
    <property type="entry name" value="PTS_EIIA_2"/>
    <property type="match status" value="1"/>
</dbReference>
<evidence type="ECO:0000256" key="1">
    <source>
        <dbReference type="ARBA" id="ARBA00004496"/>
    </source>
</evidence>
<comment type="caution">
    <text evidence="15">The sequence shown here is derived from an EMBL/GenBank/DDBJ whole genome shotgun (WGS) entry which is preliminary data.</text>
</comment>
<keyword evidence="16" id="KW-1185">Reference proteome</keyword>
<dbReference type="InterPro" id="IPR036388">
    <property type="entry name" value="WH-like_DNA-bd_sf"/>
</dbReference>
<dbReference type="InterPro" id="IPR007737">
    <property type="entry name" value="Mga_HTH"/>
</dbReference>
<evidence type="ECO:0000259" key="13">
    <source>
        <dbReference type="PROSITE" id="PS51099"/>
    </source>
</evidence>
<dbReference type="Gene3D" id="3.40.930.10">
    <property type="entry name" value="Mannitol-specific EII, Chain A"/>
    <property type="match status" value="1"/>
</dbReference>
<keyword evidence="5" id="KW-0808">Transferase</keyword>
<evidence type="ECO:0000256" key="8">
    <source>
        <dbReference type="ARBA" id="ARBA00023159"/>
    </source>
</evidence>
<evidence type="ECO:0000256" key="2">
    <source>
        <dbReference type="ARBA" id="ARBA00022448"/>
    </source>
</evidence>
<feature type="domain" description="PRD" evidence="14">
    <location>
        <begin position="286"/>
        <end position="394"/>
    </location>
</feature>
<dbReference type="EMBL" id="RKMG01000006">
    <property type="protein sequence ID" value="RPA60972.1"/>
    <property type="molecule type" value="Genomic_DNA"/>
</dbReference>
<keyword evidence="6" id="KW-0598">Phosphotransferase system</keyword>
<dbReference type="Pfam" id="PF05043">
    <property type="entry name" value="Mga"/>
    <property type="match status" value="1"/>
</dbReference>
<dbReference type="GO" id="GO:0008982">
    <property type="term" value="F:protein-N(PI)-phosphohistidine-sugar phosphotransferase activity"/>
    <property type="evidence" value="ECO:0007669"/>
    <property type="project" value="InterPro"/>
</dbReference>
<keyword evidence="3" id="KW-0963">Cytoplasm</keyword>
<keyword evidence="8" id="KW-0010">Activator</keyword>